<comment type="caution">
    <text evidence="2">The sequence shown here is derived from an EMBL/GenBank/DDBJ whole genome shotgun (WGS) entry which is preliminary data.</text>
</comment>
<name>A0A7X5BW08_9BACT</name>
<dbReference type="RefSeq" id="WP_139915653.1">
    <property type="nucleotide sequence ID" value="NZ_CBCSLE010000021.1"/>
</dbReference>
<accession>A0A7X5BW08</accession>
<feature type="domain" description="Peptidase C39-like" evidence="1">
    <location>
        <begin position="175"/>
        <end position="357"/>
    </location>
</feature>
<evidence type="ECO:0000259" key="1">
    <source>
        <dbReference type="Pfam" id="PF13529"/>
    </source>
</evidence>
<reference evidence="2 3" key="1">
    <citation type="submission" date="2020-01" db="EMBL/GenBank/DDBJ databases">
        <title>The draft genome sequence of Corallococcus exiguus DSM 14696.</title>
        <authorList>
            <person name="Zhang X."/>
            <person name="Zhu H."/>
        </authorList>
    </citation>
    <scope>NUCLEOTIDE SEQUENCE [LARGE SCALE GENOMIC DNA]</scope>
    <source>
        <strain evidence="2 3">DSM 14696</strain>
    </source>
</reference>
<dbReference type="Gene3D" id="2.30.30.40">
    <property type="entry name" value="SH3 Domains"/>
    <property type="match status" value="1"/>
</dbReference>
<sequence>MFSDGIRRALGPVLRTVANTAVEKAVAPQLQPAARAVANFAVSSFERGTSPLVALNPPPPPTPQVDGKLEAGDWLTVTVNDGVNQRKDAGKTSKLLTTFPRGTMLKIAAPPENGAVVQNNFVYVESNTGQKGWVFKDYVGEISAEVAEKALADELAKARAANHQTDAADAYQDIYVNQFDAEKQVGDETGRNANCGPASTLMALRNEGLVIPSIPDITHDGSAGADVQAVRYWGNSETDPATDGVTTNEAGETVYALGWENSQYTGFEDVSNAVAAAGGSSKDVSADSASIRKAIESGMSVVVSGTFVETPAQASEGSEDAEPVLKGDTWEQGGGATDHLVAVVGMEGDDFIICDPASDCGTPIQVSAAELDAFMRGNPGAIGISGPTPGPGSEA</sequence>
<dbReference type="AlphaFoldDB" id="A0A7X5BW08"/>
<evidence type="ECO:0000313" key="3">
    <source>
        <dbReference type="Proteomes" id="UP000537825"/>
    </source>
</evidence>
<dbReference type="Pfam" id="PF13529">
    <property type="entry name" value="Peptidase_C39_2"/>
    <property type="match status" value="1"/>
</dbReference>
<dbReference type="Proteomes" id="UP000537825">
    <property type="component" value="Unassembled WGS sequence"/>
</dbReference>
<organism evidence="2 3">
    <name type="scientific">Corallococcus exiguus</name>
    <dbReference type="NCBI Taxonomy" id="83462"/>
    <lineage>
        <taxon>Bacteria</taxon>
        <taxon>Pseudomonadati</taxon>
        <taxon>Myxococcota</taxon>
        <taxon>Myxococcia</taxon>
        <taxon>Myxococcales</taxon>
        <taxon>Cystobacterineae</taxon>
        <taxon>Myxococcaceae</taxon>
        <taxon>Corallococcus</taxon>
    </lineage>
</organism>
<dbReference type="InterPro" id="IPR039564">
    <property type="entry name" value="Peptidase_C39-like"/>
</dbReference>
<keyword evidence="3" id="KW-1185">Reference proteome</keyword>
<gene>
    <name evidence="2" type="ORF">GTZ93_23860</name>
</gene>
<dbReference type="EMBL" id="JAAAPK010000006">
    <property type="protein sequence ID" value="NBC42842.1"/>
    <property type="molecule type" value="Genomic_DNA"/>
</dbReference>
<evidence type="ECO:0000313" key="2">
    <source>
        <dbReference type="EMBL" id="NBC42842.1"/>
    </source>
</evidence>
<protein>
    <recommendedName>
        <fullName evidence="1">Peptidase C39-like domain-containing protein</fullName>
    </recommendedName>
</protein>
<proteinExistence type="predicted"/>